<reference evidence="2 3" key="1">
    <citation type="submission" date="2015-11" db="EMBL/GenBank/DDBJ databases">
        <title>Genomic analysis of 38 Legionella species identifies large and diverse effector repertoires.</title>
        <authorList>
            <person name="Burstein D."/>
            <person name="Amaro F."/>
            <person name="Zusman T."/>
            <person name="Lifshitz Z."/>
            <person name="Cohen O."/>
            <person name="Gilbert J.A."/>
            <person name="Pupko T."/>
            <person name="Shuman H.A."/>
            <person name="Segal G."/>
        </authorList>
    </citation>
    <scope>NUCLEOTIDE SEQUENCE [LARGE SCALE GENOMIC DNA]</scope>
    <source>
        <strain evidence="2 3">Mt.St.Helens-4</strain>
    </source>
</reference>
<dbReference type="Proteomes" id="UP000054621">
    <property type="component" value="Unassembled WGS sequence"/>
</dbReference>
<dbReference type="EMBL" id="LNYV01000004">
    <property type="protein sequence ID" value="KTD59725.1"/>
    <property type="molecule type" value="Genomic_DNA"/>
</dbReference>
<gene>
    <name evidence="2" type="ORF">Lsai_0369</name>
</gene>
<dbReference type="STRING" id="28087.Lsai_0369"/>
<feature type="domain" description="Transposase IS4-like" evidence="1">
    <location>
        <begin position="20"/>
        <end position="103"/>
    </location>
</feature>
<sequence>KLIQIFKTLVQEPDLEWEFIDGSIVKAHQHSAGAPNKEEQGIGKSAAGNTTKIHMDVDAHGLPIDFEITGGEVHDCKVAPEFIEKLPAAEHTIADKGYDDRPLFVLDQNIRITQNLLSAIKVLVSTTLSIHPALRYMAIH</sequence>
<dbReference type="PATRIC" id="fig|28087.4.peg.384"/>
<name>A0A0W0YS60_9GAMM</name>
<feature type="non-terminal residue" evidence="2">
    <location>
        <position position="1"/>
    </location>
</feature>
<dbReference type="GO" id="GO:0006313">
    <property type="term" value="P:DNA transposition"/>
    <property type="evidence" value="ECO:0007669"/>
    <property type="project" value="InterPro"/>
</dbReference>
<accession>A0A0W0YS60</accession>
<dbReference type="GO" id="GO:0003677">
    <property type="term" value="F:DNA binding"/>
    <property type="evidence" value="ECO:0007669"/>
    <property type="project" value="InterPro"/>
</dbReference>
<evidence type="ECO:0000259" key="1">
    <source>
        <dbReference type="Pfam" id="PF01609"/>
    </source>
</evidence>
<dbReference type="GO" id="GO:0004803">
    <property type="term" value="F:transposase activity"/>
    <property type="evidence" value="ECO:0007669"/>
    <property type="project" value="InterPro"/>
</dbReference>
<dbReference type="InterPro" id="IPR002559">
    <property type="entry name" value="Transposase_11"/>
</dbReference>
<proteinExistence type="predicted"/>
<dbReference type="AlphaFoldDB" id="A0A0W0YS60"/>
<dbReference type="Pfam" id="PF01609">
    <property type="entry name" value="DDE_Tnp_1"/>
    <property type="match status" value="1"/>
</dbReference>
<organism evidence="2 3">
    <name type="scientific">Legionella sainthelensi</name>
    <dbReference type="NCBI Taxonomy" id="28087"/>
    <lineage>
        <taxon>Bacteria</taxon>
        <taxon>Pseudomonadati</taxon>
        <taxon>Pseudomonadota</taxon>
        <taxon>Gammaproteobacteria</taxon>
        <taxon>Legionellales</taxon>
        <taxon>Legionellaceae</taxon>
        <taxon>Legionella</taxon>
    </lineage>
</organism>
<evidence type="ECO:0000313" key="3">
    <source>
        <dbReference type="Proteomes" id="UP000054621"/>
    </source>
</evidence>
<evidence type="ECO:0000313" key="2">
    <source>
        <dbReference type="EMBL" id="KTD59725.1"/>
    </source>
</evidence>
<dbReference type="eggNOG" id="COG3293">
    <property type="taxonomic scope" value="Bacteria"/>
</dbReference>
<comment type="caution">
    <text evidence="2">The sequence shown here is derived from an EMBL/GenBank/DDBJ whole genome shotgun (WGS) entry which is preliminary data.</text>
</comment>
<protein>
    <submittedName>
        <fullName evidence="2">ISSod6 transposase</fullName>
    </submittedName>
</protein>